<evidence type="ECO:0000256" key="4">
    <source>
        <dbReference type="ARBA" id="ARBA00023163"/>
    </source>
</evidence>
<name>A0A8H4HGR6_9EURO</name>
<keyword evidence="5" id="KW-0539">Nucleus</keyword>
<evidence type="ECO:0000256" key="5">
    <source>
        <dbReference type="ARBA" id="ARBA00023242"/>
    </source>
</evidence>
<feature type="compositionally biased region" description="Polar residues" evidence="6">
    <location>
        <begin position="118"/>
        <end position="129"/>
    </location>
</feature>
<dbReference type="Proteomes" id="UP000653565">
    <property type="component" value="Unassembled WGS sequence"/>
</dbReference>
<dbReference type="SMART" id="SM00066">
    <property type="entry name" value="GAL4"/>
    <property type="match status" value="1"/>
</dbReference>
<reference evidence="8" key="2">
    <citation type="submission" date="2020-04" db="EMBL/GenBank/DDBJ databases">
        <authorList>
            <person name="Santos R.A.C."/>
            <person name="Steenwyk J.L."/>
            <person name="Rivero-Menendez O."/>
            <person name="Mead M.E."/>
            <person name="Silva L.P."/>
            <person name="Bastos R.W."/>
            <person name="Alastruey-Izquierdo A."/>
            <person name="Goldman G.H."/>
            <person name="Rokas A."/>
        </authorList>
    </citation>
    <scope>NUCLEOTIDE SEQUENCE</scope>
    <source>
        <strain evidence="8">CNM-CM6805</strain>
    </source>
</reference>
<dbReference type="InterPro" id="IPR051127">
    <property type="entry name" value="Fungal_SecMet_Regulators"/>
</dbReference>
<evidence type="ECO:0000256" key="2">
    <source>
        <dbReference type="ARBA" id="ARBA00023015"/>
    </source>
</evidence>
<dbReference type="InterPro" id="IPR007219">
    <property type="entry name" value="XnlR_reg_dom"/>
</dbReference>
<dbReference type="Gene3D" id="4.10.240.10">
    <property type="entry name" value="Zn(2)-C6 fungal-type DNA-binding domain"/>
    <property type="match status" value="1"/>
</dbReference>
<proteinExistence type="predicted"/>
<dbReference type="PROSITE" id="PS50048">
    <property type="entry name" value="ZN2_CY6_FUNGAL_2"/>
    <property type="match status" value="1"/>
</dbReference>
<keyword evidence="3" id="KW-0238">DNA-binding</keyword>
<dbReference type="SMART" id="SM00906">
    <property type="entry name" value="Fungal_trans"/>
    <property type="match status" value="1"/>
</dbReference>
<keyword evidence="4" id="KW-0804">Transcription</keyword>
<keyword evidence="2" id="KW-0805">Transcription regulation</keyword>
<evidence type="ECO:0000256" key="1">
    <source>
        <dbReference type="ARBA" id="ARBA00022723"/>
    </source>
</evidence>
<dbReference type="GO" id="GO:0008270">
    <property type="term" value="F:zinc ion binding"/>
    <property type="evidence" value="ECO:0007669"/>
    <property type="project" value="InterPro"/>
</dbReference>
<dbReference type="Pfam" id="PF04082">
    <property type="entry name" value="Fungal_trans"/>
    <property type="match status" value="1"/>
</dbReference>
<reference evidence="8" key="1">
    <citation type="journal article" date="2020" name="bioRxiv">
        <title>Genomic and phenotypic heterogeneity of clinical isolates of the human pathogens Aspergillus fumigatus, Aspergillus lentulus and Aspergillus fumigatiaffinis.</title>
        <authorList>
            <person name="dos Santos R.A.C."/>
            <person name="Steenwyk J.L."/>
            <person name="Rivero-Menendez O."/>
            <person name="Mead M.E."/>
            <person name="Silva L.P."/>
            <person name="Bastos R.W."/>
            <person name="Alastruey-Izquierdo A."/>
            <person name="Goldman G.H."/>
            <person name="Rokas A."/>
        </authorList>
    </citation>
    <scope>NUCLEOTIDE SEQUENCE</scope>
    <source>
        <strain evidence="8">CNM-CM6805</strain>
    </source>
</reference>
<comment type="caution">
    <text evidence="8">The sequence shown here is derived from an EMBL/GenBank/DDBJ whole genome shotgun (WGS) entry which is preliminary data.</text>
</comment>
<dbReference type="Pfam" id="PF00172">
    <property type="entry name" value="Zn_clus"/>
    <property type="match status" value="1"/>
</dbReference>
<evidence type="ECO:0000256" key="6">
    <source>
        <dbReference type="SAM" id="MobiDB-lite"/>
    </source>
</evidence>
<organism evidence="8 9">
    <name type="scientific">Aspergillus fumigatiaffinis</name>
    <dbReference type="NCBI Taxonomy" id="340414"/>
    <lineage>
        <taxon>Eukaryota</taxon>
        <taxon>Fungi</taxon>
        <taxon>Dikarya</taxon>
        <taxon>Ascomycota</taxon>
        <taxon>Pezizomycotina</taxon>
        <taxon>Eurotiomycetes</taxon>
        <taxon>Eurotiomycetidae</taxon>
        <taxon>Eurotiales</taxon>
        <taxon>Aspergillaceae</taxon>
        <taxon>Aspergillus</taxon>
        <taxon>Aspergillus subgen. Fumigati</taxon>
    </lineage>
</organism>
<dbReference type="GO" id="GO:0000435">
    <property type="term" value="P:positive regulation of transcription from RNA polymerase II promoter by galactose"/>
    <property type="evidence" value="ECO:0007669"/>
    <property type="project" value="TreeGrafter"/>
</dbReference>
<keyword evidence="1" id="KW-0479">Metal-binding</keyword>
<dbReference type="GO" id="GO:0000978">
    <property type="term" value="F:RNA polymerase II cis-regulatory region sequence-specific DNA binding"/>
    <property type="evidence" value="ECO:0007669"/>
    <property type="project" value="TreeGrafter"/>
</dbReference>
<evidence type="ECO:0000259" key="7">
    <source>
        <dbReference type="PROSITE" id="PS50048"/>
    </source>
</evidence>
<dbReference type="AlphaFoldDB" id="A0A8H4HGR6"/>
<dbReference type="PANTHER" id="PTHR47424">
    <property type="entry name" value="REGULATORY PROTEIN GAL4"/>
    <property type="match status" value="1"/>
</dbReference>
<sequence length="694" mass="79941">MMQHRPQRSSATPPQRPKRQRAAQACDRCRLKKYKCDELYPCTHCKKNRLDCVYQRNYRQRESGRSASYVIELETKVEELTAKLRVAESQLVSNSAHQPPKVVTRSRPGPAPRASIDATPSSMPPNGTTPREALPSPYDPQEDACDTVEHEISELNHHTNGIEFHGSSSSAALIGHLQTTREKDRTEERWDSRAPEAGFSLISTLHNSSFSPSCTVGSAQLAPLQDHNYYFEHAHTFINGYFENIHFIHPLIDKEDFYARARDLWFNRTRQPEPSFVALFLSVLSFGALVRVWDEDKLGGLTRFEWSRKLFSEARMYLNHLHFSNNLDTVQCLYLMAKICQNELNPNLAYMYLGLAVRTCLAVGFNRHVRNPKDEQRSGWVSKTWWGIFSLEIEISFSIGRPDTLGMDEYHNRGLPERDDSEYAIIPWMVDFAQIIRRVSVRIYHSRITLQEKLQAALDIEADLDKWMARLPDRIKPDILGHQPSSGALRDPKWARRQRLVLQIRYYNVKMLLFRPFLSYFTRKLRQTPTEPDETIAKCMDAATKTIEVIHDIFRIHTFFRCWWYNTTYVMFATLTLLLPMSELGMCAETITLLRSVDMAVEILEAMDESVVAKKSVEIIKHYLKDFRSSEPRPAPASDDGDDASIHAHAIHQQEQLPGFDIPDWAYGFGLPDYSFEGITRLFDDLGGLPMLDS</sequence>
<dbReference type="SUPFAM" id="SSF57701">
    <property type="entry name" value="Zn2/Cys6 DNA-binding domain"/>
    <property type="match status" value="1"/>
</dbReference>
<evidence type="ECO:0000313" key="8">
    <source>
        <dbReference type="EMBL" id="KAF4243543.1"/>
    </source>
</evidence>
<feature type="region of interest" description="Disordered" evidence="6">
    <location>
        <begin position="90"/>
        <end position="143"/>
    </location>
</feature>
<feature type="region of interest" description="Disordered" evidence="6">
    <location>
        <begin position="1"/>
        <end position="24"/>
    </location>
</feature>
<evidence type="ECO:0000313" key="9">
    <source>
        <dbReference type="Proteomes" id="UP000653565"/>
    </source>
</evidence>
<gene>
    <name evidence="8" type="ORF">CNMCM6805_000937</name>
</gene>
<dbReference type="EMBL" id="JAAAPX010000011">
    <property type="protein sequence ID" value="KAF4243543.1"/>
    <property type="molecule type" value="Genomic_DNA"/>
</dbReference>
<dbReference type="CDD" id="cd12148">
    <property type="entry name" value="fungal_TF_MHR"/>
    <property type="match status" value="1"/>
</dbReference>
<keyword evidence="9" id="KW-1185">Reference proteome</keyword>
<evidence type="ECO:0000256" key="3">
    <source>
        <dbReference type="ARBA" id="ARBA00023125"/>
    </source>
</evidence>
<dbReference type="CDD" id="cd00067">
    <property type="entry name" value="GAL4"/>
    <property type="match status" value="1"/>
</dbReference>
<dbReference type="GO" id="GO:0005634">
    <property type="term" value="C:nucleus"/>
    <property type="evidence" value="ECO:0007669"/>
    <property type="project" value="TreeGrafter"/>
</dbReference>
<dbReference type="InterPro" id="IPR001138">
    <property type="entry name" value="Zn2Cys6_DnaBD"/>
</dbReference>
<dbReference type="InterPro" id="IPR036864">
    <property type="entry name" value="Zn2-C6_fun-type_DNA-bd_sf"/>
</dbReference>
<dbReference type="GO" id="GO:0000981">
    <property type="term" value="F:DNA-binding transcription factor activity, RNA polymerase II-specific"/>
    <property type="evidence" value="ECO:0007669"/>
    <property type="project" value="InterPro"/>
</dbReference>
<feature type="domain" description="Zn(2)-C6 fungal-type" evidence="7">
    <location>
        <begin position="25"/>
        <end position="54"/>
    </location>
</feature>
<dbReference type="GO" id="GO:0006351">
    <property type="term" value="P:DNA-templated transcription"/>
    <property type="evidence" value="ECO:0007669"/>
    <property type="project" value="InterPro"/>
</dbReference>
<dbReference type="PANTHER" id="PTHR47424:SF15">
    <property type="entry name" value="ZN(II)2CYS6 TRANSCRIPTION FACTOR (EUROFUNG)"/>
    <property type="match status" value="1"/>
</dbReference>
<accession>A0A8H4HGR6</accession>
<protein>
    <recommendedName>
        <fullName evidence="7">Zn(2)-C6 fungal-type domain-containing protein</fullName>
    </recommendedName>
</protein>
<dbReference type="PROSITE" id="PS00463">
    <property type="entry name" value="ZN2_CY6_FUNGAL_1"/>
    <property type="match status" value="1"/>
</dbReference>